<organism evidence="1 2">
    <name type="scientific">Trypanosoma congolense (strain IL3000)</name>
    <dbReference type="NCBI Taxonomy" id="1068625"/>
    <lineage>
        <taxon>Eukaryota</taxon>
        <taxon>Discoba</taxon>
        <taxon>Euglenozoa</taxon>
        <taxon>Kinetoplastea</taxon>
        <taxon>Metakinetoplastina</taxon>
        <taxon>Trypanosomatida</taxon>
        <taxon>Trypanosomatidae</taxon>
        <taxon>Trypanosoma</taxon>
        <taxon>Nannomonas</taxon>
    </lineage>
</organism>
<evidence type="ECO:0000313" key="1">
    <source>
        <dbReference type="EMBL" id="CCD14135.1"/>
    </source>
</evidence>
<reference evidence="2" key="1">
    <citation type="submission" date="2011-07" db="EMBL/GenBank/DDBJ databases">
        <title>Divergent evolution of antigenic variation in African trypanosomes.</title>
        <authorList>
            <person name="Jackson A.P."/>
            <person name="Berry A."/>
            <person name="Allison H.C."/>
            <person name="Burton P."/>
            <person name="Anderson J."/>
            <person name="Aslett M."/>
            <person name="Brown R."/>
            <person name="Corton N."/>
            <person name="Harris D."/>
            <person name="Hauser H."/>
            <person name="Gamble J."/>
            <person name="Gilderthorp R."/>
            <person name="McQuillan J."/>
            <person name="Quail M.A."/>
            <person name="Sanders M."/>
            <person name="Van Tonder A."/>
            <person name="Ginger M.L."/>
            <person name="Donelson J.E."/>
            <person name="Field M.C."/>
            <person name="Barry J.D."/>
            <person name="Berriman M."/>
            <person name="Hertz-Fowler C."/>
        </authorList>
    </citation>
    <scope>NUCLEOTIDE SEQUENCE [LARGE SCALE GENOMIC DNA]</scope>
    <source>
        <strain evidence="2">IL3000</strain>
    </source>
</reference>
<proteinExistence type="predicted"/>
<evidence type="ECO:0000313" key="2">
    <source>
        <dbReference type="Proteomes" id="UP000000702"/>
    </source>
</evidence>
<accession>F9WA79</accession>
<sequence length="161" mass="18025">MNSSRRPAEWTAKAAALDASLSNCSTSFLVLSISFRTCRNRRSLILHAFEPLPLDLDCTHFFCHSSKFISMCVTSSAPSSTCCVVQGVMFFKVLLKVHMVAQALVWMAWGPVPKMSSASRSNMEEVRSRHHLERNSITLGVNRYSILLVTLRSFLKIKKGV</sequence>
<dbReference type="Proteomes" id="UP000000702">
    <property type="component" value="Unassembled WGS sequence"/>
</dbReference>
<keyword evidence="2" id="KW-1185">Reference proteome</keyword>
<dbReference type="VEuPathDB" id="TriTrypDB:TcIL3000_0_47950"/>
<gene>
    <name evidence="1" type="ORF">TCIL3000_0_47950</name>
</gene>
<dbReference type="AlphaFoldDB" id="F9WA79"/>
<dbReference type="EMBL" id="CAEQ01001404">
    <property type="protein sequence ID" value="CCD14135.1"/>
    <property type="molecule type" value="Genomic_DNA"/>
</dbReference>
<comment type="caution">
    <text evidence="1">The sequence shown here is derived from an EMBL/GenBank/DDBJ whole genome shotgun (WGS) entry which is preliminary data.</text>
</comment>
<reference evidence="1 2" key="2">
    <citation type="journal article" date="2012" name="Proc. Natl. Acad. Sci. U.S.A.">
        <title>Antigenic diversity is generated by distinct evolutionary mechanisms in African trypanosome species.</title>
        <authorList>
            <person name="Jackson A.P."/>
            <person name="Berry A."/>
            <person name="Aslett M."/>
            <person name="Allison H.C."/>
            <person name="Burton P."/>
            <person name="Vavrova-Anderson J."/>
            <person name="Brown R."/>
            <person name="Browne H."/>
            <person name="Corton N."/>
            <person name="Hauser H."/>
            <person name="Gamble J."/>
            <person name="Gilderthorp R."/>
            <person name="Marcello L."/>
            <person name="McQuillan J."/>
            <person name="Otto T.D."/>
            <person name="Quail M.A."/>
            <person name="Sanders M.J."/>
            <person name="van Tonder A."/>
            <person name="Ginger M.L."/>
            <person name="Field M.C."/>
            <person name="Barry J.D."/>
            <person name="Hertz-Fowler C."/>
            <person name="Berriman M."/>
        </authorList>
    </citation>
    <scope>NUCLEOTIDE SEQUENCE [LARGE SCALE GENOMIC DNA]</scope>
    <source>
        <strain evidence="1 2">IL3000</strain>
    </source>
</reference>
<protein>
    <submittedName>
        <fullName evidence="1">WGS project CAEQ00000000 data, annotated contig 1946</fullName>
    </submittedName>
</protein>
<name>F9WA79_TRYCI</name>